<dbReference type="RefSeq" id="WP_232924628.1">
    <property type="nucleotide sequence ID" value="NZ_JAUQOO010000032.1"/>
</dbReference>
<accession>A0ABT9D0K4</accession>
<gene>
    <name evidence="1" type="ORF">Q6A51_25755</name>
</gene>
<evidence type="ECO:0000313" key="2">
    <source>
        <dbReference type="Proteomes" id="UP001223016"/>
    </source>
</evidence>
<proteinExistence type="predicted"/>
<organism evidence="1 2">
    <name type="scientific">Pseudomonas serbiensis</name>
    <dbReference type="NCBI Taxonomy" id="3064350"/>
    <lineage>
        <taxon>Bacteria</taxon>
        <taxon>Pseudomonadati</taxon>
        <taxon>Pseudomonadota</taxon>
        <taxon>Gammaproteobacteria</taxon>
        <taxon>Pseudomonadales</taxon>
        <taxon>Pseudomonadaceae</taxon>
        <taxon>Pseudomonas</taxon>
    </lineage>
</organism>
<dbReference type="EMBL" id="JAUQOO010000032">
    <property type="protein sequence ID" value="MDO7930186.1"/>
    <property type="molecule type" value="Genomic_DNA"/>
</dbReference>
<sequence length="219" mass="24470">MSLPSNELRITHQCLGCNLHHPEHKIRHQSTLACPVCGSTELESLLSASEPRLPRFHAQQDFQNSTFAYAHAHGINGIELDALAQAIQRLMKHSNTIITNNQAESLQTMAELGYIKLEPTTQGTQQVDLLCPSALLSSYFWSVWVPHHLQSRGYQVAVLPNLEPVGEVQHCTVVFRVIGTRESSSDFLVKLAEKFNDQQEAEIVHIQAGHLDQYQGGRT</sequence>
<evidence type="ECO:0000313" key="1">
    <source>
        <dbReference type="EMBL" id="MDO7930186.1"/>
    </source>
</evidence>
<comment type="caution">
    <text evidence="1">The sequence shown here is derived from an EMBL/GenBank/DDBJ whole genome shotgun (WGS) entry which is preliminary data.</text>
</comment>
<dbReference type="Proteomes" id="UP001223016">
    <property type="component" value="Unassembled WGS sequence"/>
</dbReference>
<protein>
    <submittedName>
        <fullName evidence="1">DUF1178 family protein</fullName>
    </submittedName>
</protein>
<keyword evidence="2" id="KW-1185">Reference proteome</keyword>
<reference evidence="1 2" key="1">
    <citation type="submission" date="2023-07" db="EMBL/GenBank/DDBJ databases">
        <title>Identification of four novel Pseudomonas species associated with bacterial leaf spot of cucurbits.</title>
        <authorList>
            <person name="Fullem K.R."/>
        </authorList>
    </citation>
    <scope>NUCLEOTIDE SEQUENCE [LARGE SCALE GENOMIC DNA]</scope>
    <source>
        <strain evidence="1 2">KFB 138</strain>
    </source>
</reference>
<name>A0ABT9D0K4_9PSED</name>